<evidence type="ECO:0000256" key="1">
    <source>
        <dbReference type="SAM" id="SignalP"/>
    </source>
</evidence>
<feature type="signal peptide" evidence="1">
    <location>
        <begin position="1"/>
        <end position="17"/>
    </location>
</feature>
<dbReference type="Proteomes" id="UP000006683">
    <property type="component" value="Chromosome"/>
</dbReference>
<dbReference type="STRING" id="550540.Fbal_3553"/>
<dbReference type="PROSITE" id="PS51257">
    <property type="entry name" value="PROKAR_LIPOPROTEIN"/>
    <property type="match status" value="1"/>
</dbReference>
<dbReference type="KEGG" id="fbl:Fbal_3553"/>
<dbReference type="EMBL" id="CP002209">
    <property type="protein sequence ID" value="ADN77750.1"/>
    <property type="molecule type" value="Genomic_DNA"/>
</dbReference>
<dbReference type="eggNOG" id="ENOG5033267">
    <property type="taxonomic scope" value="Bacteria"/>
</dbReference>
<dbReference type="RefSeq" id="WP_013347056.1">
    <property type="nucleotide sequence ID" value="NC_014541.1"/>
</dbReference>
<sequence length="177" mass="18849">MRATLLLLTLISGGTYAAGFGCTDQPDQRARLACYDQLAEAIAQCAGQQDQLDRLLCYDEFSKAAGRTVPAAVAPAAPVAAAPAVVAPQADPEAEFGVTTPKAEAIDAITSAVTKVTTNPYGQWTLTLENGQRWRQTESRRYKVKSGDTVTIERASLGSFLLSAEGRNGSTRVKRLD</sequence>
<feature type="chain" id="PRO_5003151680" evidence="1">
    <location>
        <begin position="18"/>
        <end position="177"/>
    </location>
</feature>
<accession>E1SNU3</accession>
<proteinExistence type="predicted"/>
<keyword evidence="3" id="KW-1185">Reference proteome</keyword>
<gene>
    <name evidence="2" type="ordered locus">Fbal_3553</name>
</gene>
<reference evidence="2 3" key="1">
    <citation type="journal article" date="2010" name="Stand. Genomic Sci.">
        <title>Complete genome sequence of Ferrimonas balearica type strain (PAT).</title>
        <authorList>
            <person name="Nolan M."/>
            <person name="Sikorski J."/>
            <person name="Davenport K."/>
            <person name="Lucas S."/>
            <person name="Glavina Del Rio T."/>
            <person name="Tice H."/>
            <person name="Cheng J."/>
            <person name="Goodwin L."/>
            <person name="Pitluck S."/>
            <person name="Liolios K."/>
            <person name="Ivanova N."/>
            <person name="Mavromatis K."/>
            <person name="Ovchinnikova G."/>
            <person name="Pati A."/>
            <person name="Chen A."/>
            <person name="Palaniappan K."/>
            <person name="Land M."/>
            <person name="Hauser L."/>
            <person name="Chang Y."/>
            <person name="Jeffries C."/>
            <person name="Tapia R."/>
            <person name="Brettin T."/>
            <person name="Detter J."/>
            <person name="Han C."/>
            <person name="Yasawong M."/>
            <person name="Rohde M."/>
            <person name="Tindall B."/>
            <person name="Goker M."/>
            <person name="Woyke T."/>
            <person name="Bristow J."/>
            <person name="Eisen J."/>
            <person name="Markowitz V."/>
            <person name="Hugenholtz P."/>
            <person name="Kyrpides N."/>
            <person name="Klenk H."/>
            <person name="Lapidus A."/>
        </authorList>
    </citation>
    <scope>NUCLEOTIDE SEQUENCE [LARGE SCALE GENOMIC DNA]</scope>
    <source>
        <strain evidence="3">DSM 9799 / CCM 4581 / KCTC 23876 / PAT</strain>
    </source>
</reference>
<name>E1SNU3_FERBD</name>
<keyword evidence="1" id="KW-0732">Signal</keyword>
<dbReference type="AlphaFoldDB" id="E1SNU3"/>
<dbReference type="GeneID" id="67183759"/>
<protein>
    <submittedName>
        <fullName evidence="2">Uncharacterized protein</fullName>
    </submittedName>
</protein>
<evidence type="ECO:0000313" key="3">
    <source>
        <dbReference type="Proteomes" id="UP000006683"/>
    </source>
</evidence>
<organism evidence="2 3">
    <name type="scientific">Ferrimonas balearica (strain DSM 9799 / CCM 4581 / KCTC 23876 / PAT)</name>
    <dbReference type="NCBI Taxonomy" id="550540"/>
    <lineage>
        <taxon>Bacteria</taxon>
        <taxon>Pseudomonadati</taxon>
        <taxon>Pseudomonadota</taxon>
        <taxon>Gammaproteobacteria</taxon>
        <taxon>Alteromonadales</taxon>
        <taxon>Ferrimonadaceae</taxon>
        <taxon>Ferrimonas</taxon>
    </lineage>
</organism>
<dbReference type="HOGENOM" id="CLU_118094_0_0_6"/>
<evidence type="ECO:0000313" key="2">
    <source>
        <dbReference type="EMBL" id="ADN77750.1"/>
    </source>
</evidence>
<dbReference type="OrthoDB" id="4750212at2"/>